<proteinExistence type="predicted"/>
<accession>E9I7I6</accession>
<evidence type="ECO:0000313" key="1">
    <source>
        <dbReference type="EMBL" id="EFX60044.1"/>
    </source>
</evidence>
<sequence length="229" mass="25003">MFRRFESRETLLRPLGPRIVVAESAYLVDRQKVHEIGLVLDRFARRSAQILSMTTGTLDLDERRPLDLLEPDDGLLDLLVAHSCLGLGKEKQLTIWPISGFNINAQPAYLLVAAAESYLTEREGVARGIGRLTADRVMRPVVEDDVLKILAVALAHARHAAHVHEHAAVAVQANDLAPALVDGDAERDGRRVAHAAHGQEVSLVALVLAGAVLEELARQHAGRSHDDIT</sequence>
<gene>
    <name evidence="1" type="ORF">DAPPUDRAFT_279655</name>
</gene>
<dbReference type="HOGENOM" id="CLU_1212391_0_0_1"/>
<dbReference type="AlphaFoldDB" id="E9I7I6"/>
<evidence type="ECO:0000313" key="2">
    <source>
        <dbReference type="Proteomes" id="UP000000305"/>
    </source>
</evidence>
<dbReference type="Proteomes" id="UP000000305">
    <property type="component" value="Unassembled WGS sequence"/>
</dbReference>
<dbReference type="EMBL" id="GL737250">
    <property type="protein sequence ID" value="EFX60044.1"/>
    <property type="molecule type" value="Genomic_DNA"/>
</dbReference>
<keyword evidence="2" id="KW-1185">Reference proteome</keyword>
<name>E9I7I6_DAPPU</name>
<organism evidence="1 2">
    <name type="scientific">Daphnia pulex</name>
    <name type="common">Water flea</name>
    <dbReference type="NCBI Taxonomy" id="6669"/>
    <lineage>
        <taxon>Eukaryota</taxon>
        <taxon>Metazoa</taxon>
        <taxon>Ecdysozoa</taxon>
        <taxon>Arthropoda</taxon>
        <taxon>Crustacea</taxon>
        <taxon>Branchiopoda</taxon>
        <taxon>Diplostraca</taxon>
        <taxon>Cladocera</taxon>
        <taxon>Anomopoda</taxon>
        <taxon>Daphniidae</taxon>
        <taxon>Daphnia</taxon>
    </lineage>
</organism>
<feature type="non-terminal residue" evidence="1">
    <location>
        <position position="229"/>
    </location>
</feature>
<dbReference type="InParanoid" id="E9I7I6"/>
<dbReference type="KEGG" id="dpx:DAPPUDRAFT_279655"/>
<reference evidence="1 2" key="1">
    <citation type="journal article" date="2011" name="Science">
        <title>The ecoresponsive genome of Daphnia pulex.</title>
        <authorList>
            <person name="Colbourne J.K."/>
            <person name="Pfrender M.E."/>
            <person name="Gilbert D."/>
            <person name="Thomas W.K."/>
            <person name="Tucker A."/>
            <person name="Oakley T.H."/>
            <person name="Tokishita S."/>
            <person name="Aerts A."/>
            <person name="Arnold G.J."/>
            <person name="Basu M.K."/>
            <person name="Bauer D.J."/>
            <person name="Caceres C.E."/>
            <person name="Carmel L."/>
            <person name="Casola C."/>
            <person name="Choi J.H."/>
            <person name="Detter J.C."/>
            <person name="Dong Q."/>
            <person name="Dusheyko S."/>
            <person name="Eads B.D."/>
            <person name="Frohlich T."/>
            <person name="Geiler-Samerotte K.A."/>
            <person name="Gerlach D."/>
            <person name="Hatcher P."/>
            <person name="Jogdeo S."/>
            <person name="Krijgsveld J."/>
            <person name="Kriventseva E.V."/>
            <person name="Kultz D."/>
            <person name="Laforsch C."/>
            <person name="Lindquist E."/>
            <person name="Lopez J."/>
            <person name="Manak J.R."/>
            <person name="Muller J."/>
            <person name="Pangilinan J."/>
            <person name="Patwardhan R.P."/>
            <person name="Pitluck S."/>
            <person name="Pritham E.J."/>
            <person name="Rechtsteiner A."/>
            <person name="Rho M."/>
            <person name="Rogozin I.B."/>
            <person name="Sakarya O."/>
            <person name="Salamov A."/>
            <person name="Schaack S."/>
            <person name="Shapiro H."/>
            <person name="Shiga Y."/>
            <person name="Skalitzky C."/>
            <person name="Smith Z."/>
            <person name="Souvorov A."/>
            <person name="Sung W."/>
            <person name="Tang Z."/>
            <person name="Tsuchiya D."/>
            <person name="Tu H."/>
            <person name="Vos H."/>
            <person name="Wang M."/>
            <person name="Wolf Y.I."/>
            <person name="Yamagata H."/>
            <person name="Yamada T."/>
            <person name="Ye Y."/>
            <person name="Shaw J.R."/>
            <person name="Andrews J."/>
            <person name="Crease T.J."/>
            <person name="Tang H."/>
            <person name="Lucas S.M."/>
            <person name="Robertson H.M."/>
            <person name="Bork P."/>
            <person name="Koonin E.V."/>
            <person name="Zdobnov E.M."/>
            <person name="Grigoriev I.V."/>
            <person name="Lynch M."/>
            <person name="Boore J.L."/>
        </authorList>
    </citation>
    <scope>NUCLEOTIDE SEQUENCE [LARGE SCALE GENOMIC DNA]</scope>
</reference>
<protein>
    <submittedName>
        <fullName evidence="1">Uncharacterized protein</fullName>
    </submittedName>
</protein>